<proteinExistence type="inferred from homology"/>
<keyword evidence="4" id="KW-0472">Membrane</keyword>
<dbReference type="Proteomes" id="UP001374579">
    <property type="component" value="Unassembled WGS sequence"/>
</dbReference>
<dbReference type="GO" id="GO:0005506">
    <property type="term" value="F:iron ion binding"/>
    <property type="evidence" value="ECO:0007669"/>
    <property type="project" value="InterPro"/>
</dbReference>
<comment type="cofactor">
    <cofactor evidence="2">
        <name>heme</name>
        <dbReference type="ChEBI" id="CHEBI:30413"/>
    </cofactor>
</comment>
<dbReference type="InterPro" id="IPR036396">
    <property type="entry name" value="Cyt_P450_sf"/>
</dbReference>
<dbReference type="AlphaFoldDB" id="A0AAN9BS92"/>
<dbReference type="Gene3D" id="1.10.630.10">
    <property type="entry name" value="Cytochrome P450"/>
    <property type="match status" value="1"/>
</dbReference>
<comment type="similarity">
    <text evidence="1 3">Belongs to the cytochrome P450 family.</text>
</comment>
<dbReference type="CDD" id="cd20659">
    <property type="entry name" value="CYP4B_4F-like"/>
    <property type="match status" value="1"/>
</dbReference>
<keyword evidence="3" id="KW-0503">Monooxygenase</keyword>
<keyword evidence="2 3" id="KW-0349">Heme</keyword>
<dbReference type="EMBL" id="JBAMIC010000004">
    <property type="protein sequence ID" value="KAK7108745.1"/>
    <property type="molecule type" value="Genomic_DNA"/>
</dbReference>
<protein>
    <recommendedName>
        <fullName evidence="7">Cytochrome P450</fullName>
    </recommendedName>
</protein>
<dbReference type="GO" id="GO:0020037">
    <property type="term" value="F:heme binding"/>
    <property type="evidence" value="ECO:0007669"/>
    <property type="project" value="InterPro"/>
</dbReference>
<evidence type="ECO:0000256" key="4">
    <source>
        <dbReference type="SAM" id="Phobius"/>
    </source>
</evidence>
<keyword evidence="6" id="KW-1185">Reference proteome</keyword>
<evidence type="ECO:0000256" key="1">
    <source>
        <dbReference type="ARBA" id="ARBA00010617"/>
    </source>
</evidence>
<name>A0AAN9BS92_9CAEN</name>
<keyword evidence="3" id="KW-0560">Oxidoreductase</keyword>
<dbReference type="PROSITE" id="PS00086">
    <property type="entry name" value="CYTOCHROME_P450"/>
    <property type="match status" value="1"/>
</dbReference>
<comment type="caution">
    <text evidence="5">The sequence shown here is derived from an EMBL/GenBank/DDBJ whole genome shotgun (WGS) entry which is preliminary data.</text>
</comment>
<evidence type="ECO:0000256" key="3">
    <source>
        <dbReference type="RuleBase" id="RU000461"/>
    </source>
</evidence>
<dbReference type="PRINTS" id="PR00463">
    <property type="entry name" value="EP450I"/>
</dbReference>
<keyword evidence="4" id="KW-0812">Transmembrane</keyword>
<keyword evidence="2 3" id="KW-0479">Metal-binding</keyword>
<dbReference type="SUPFAM" id="SSF48264">
    <property type="entry name" value="Cytochrome P450"/>
    <property type="match status" value="1"/>
</dbReference>
<keyword evidence="2 3" id="KW-0408">Iron</keyword>
<reference evidence="5 6" key="1">
    <citation type="submission" date="2024-02" db="EMBL/GenBank/DDBJ databases">
        <title>Chromosome-scale genome assembly of the rough periwinkle Littorina saxatilis.</title>
        <authorList>
            <person name="De Jode A."/>
            <person name="Faria R."/>
            <person name="Formenti G."/>
            <person name="Sims Y."/>
            <person name="Smith T.P."/>
            <person name="Tracey A."/>
            <person name="Wood J.M.D."/>
            <person name="Zagrodzka Z.B."/>
            <person name="Johannesson K."/>
            <person name="Butlin R.K."/>
            <person name="Leder E.H."/>
        </authorList>
    </citation>
    <scope>NUCLEOTIDE SEQUENCE [LARGE SCALE GENOMIC DNA]</scope>
    <source>
        <strain evidence="5">Snail1</strain>
        <tissue evidence="5">Muscle</tissue>
    </source>
</reference>
<dbReference type="PRINTS" id="PR00385">
    <property type="entry name" value="P450"/>
</dbReference>
<dbReference type="InterPro" id="IPR050196">
    <property type="entry name" value="Cytochrome_P450_Monoox"/>
</dbReference>
<dbReference type="InterPro" id="IPR002401">
    <property type="entry name" value="Cyt_P450_E_grp-I"/>
</dbReference>
<evidence type="ECO:0000313" key="6">
    <source>
        <dbReference type="Proteomes" id="UP001374579"/>
    </source>
</evidence>
<dbReference type="Pfam" id="PF00067">
    <property type="entry name" value="p450"/>
    <property type="match status" value="1"/>
</dbReference>
<sequence>MADNLSTFAAAALVVVVTTVVVKVVRWLLWYRSYFLFFNSLPGDTDFSWIWGNVHKFRQLGTDVERLQYFDKLTEQFPQFYRVWLGPLRVRINLNHPDTVKPLLKTAEPKGWIYDFAKPWLGEGLLVSGGSRWRRSRRLLTPAFHFDILKPYEAIGNRACDVMLANIAKCAAEKKSLEMFSSISVCTLDVILQCAMSYTDDVQTKGESHPYVQATATLASLLKERISNPLVHWDWAWALTANGKKNAEMCNYVHRVSEEVISTRQKALEQEGPPKKRYLDFLDVLLTARDDTGQGLSPQDIRCEVDTFMFEGHDTTASGVSWTMYSLCQHPDVQCKVQREIDTVLQGRESDDILWEDLPKLDYLTMVIKEAMRLHCPVPVVSRSLTEPLTIAGTTLPPGTLCAINIYNVHHNPTVWDDPHAFLPERFLPDNVKERDAYAFIPFSAGPRNCIGQHFAMNEQKIMIGRLLRRFTFSLDPSHKVEKKMATVMRTETGMKMFATPRTPSP</sequence>
<evidence type="ECO:0000256" key="2">
    <source>
        <dbReference type="PIRSR" id="PIRSR602401-1"/>
    </source>
</evidence>
<evidence type="ECO:0008006" key="7">
    <source>
        <dbReference type="Google" id="ProtNLM"/>
    </source>
</evidence>
<accession>A0AAN9BS92</accession>
<keyword evidence="4" id="KW-1133">Transmembrane helix</keyword>
<dbReference type="PANTHER" id="PTHR24291:SF201">
    <property type="entry name" value="CYTOCHROME P450, FAMILY 4, SUBFAMILY B, POLYPEPTIDE 7"/>
    <property type="match status" value="1"/>
</dbReference>
<gene>
    <name evidence="5" type="ORF">V1264_016422</name>
</gene>
<evidence type="ECO:0000313" key="5">
    <source>
        <dbReference type="EMBL" id="KAK7108745.1"/>
    </source>
</evidence>
<dbReference type="GO" id="GO:0004497">
    <property type="term" value="F:monooxygenase activity"/>
    <property type="evidence" value="ECO:0007669"/>
    <property type="project" value="UniProtKB-KW"/>
</dbReference>
<feature type="transmembrane region" description="Helical" evidence="4">
    <location>
        <begin position="6"/>
        <end position="29"/>
    </location>
</feature>
<organism evidence="5 6">
    <name type="scientific">Littorina saxatilis</name>
    <dbReference type="NCBI Taxonomy" id="31220"/>
    <lineage>
        <taxon>Eukaryota</taxon>
        <taxon>Metazoa</taxon>
        <taxon>Spiralia</taxon>
        <taxon>Lophotrochozoa</taxon>
        <taxon>Mollusca</taxon>
        <taxon>Gastropoda</taxon>
        <taxon>Caenogastropoda</taxon>
        <taxon>Littorinimorpha</taxon>
        <taxon>Littorinoidea</taxon>
        <taxon>Littorinidae</taxon>
        <taxon>Littorina</taxon>
    </lineage>
</organism>
<feature type="binding site" description="axial binding residue" evidence="2">
    <location>
        <position position="450"/>
    </location>
    <ligand>
        <name>heme</name>
        <dbReference type="ChEBI" id="CHEBI:30413"/>
    </ligand>
    <ligandPart>
        <name>Fe</name>
        <dbReference type="ChEBI" id="CHEBI:18248"/>
    </ligandPart>
</feature>
<dbReference type="InterPro" id="IPR017972">
    <property type="entry name" value="Cyt_P450_CS"/>
</dbReference>
<dbReference type="PANTHER" id="PTHR24291">
    <property type="entry name" value="CYTOCHROME P450 FAMILY 4"/>
    <property type="match status" value="1"/>
</dbReference>
<dbReference type="InterPro" id="IPR001128">
    <property type="entry name" value="Cyt_P450"/>
</dbReference>
<dbReference type="GO" id="GO:0016705">
    <property type="term" value="F:oxidoreductase activity, acting on paired donors, with incorporation or reduction of molecular oxygen"/>
    <property type="evidence" value="ECO:0007669"/>
    <property type="project" value="InterPro"/>
</dbReference>